<name>A0A1E5KZN7_9ENTE</name>
<sequence length="81" mass="9353">MNNVEKKEITATILEYDTVAPEVMQINNSKWAIMTYTVDGKVYISKNKIQVPMRASVNDTLTIKYNVKDPTQIYTKHLFVL</sequence>
<evidence type="ECO:0000313" key="1">
    <source>
        <dbReference type="EMBL" id="OEH83149.1"/>
    </source>
</evidence>
<dbReference type="Proteomes" id="UP000095256">
    <property type="component" value="Unassembled WGS sequence"/>
</dbReference>
<organism evidence="1 2">
    <name type="scientific">Enterococcus rivorum</name>
    <dbReference type="NCBI Taxonomy" id="762845"/>
    <lineage>
        <taxon>Bacteria</taxon>
        <taxon>Bacillati</taxon>
        <taxon>Bacillota</taxon>
        <taxon>Bacilli</taxon>
        <taxon>Lactobacillales</taxon>
        <taxon>Enterococcaceae</taxon>
        <taxon>Enterococcus</taxon>
    </lineage>
</organism>
<proteinExistence type="predicted"/>
<keyword evidence="2" id="KW-1185">Reference proteome</keyword>
<reference evidence="1 2" key="1">
    <citation type="submission" date="2016-09" db="EMBL/GenBank/DDBJ databases">
        <authorList>
            <person name="Capua I."/>
            <person name="De Benedictis P."/>
            <person name="Joannis T."/>
            <person name="Lombin L.H."/>
            <person name="Cattoli G."/>
        </authorList>
    </citation>
    <scope>NUCLEOTIDE SEQUENCE [LARGE SCALE GENOMIC DNA]</scope>
    <source>
        <strain evidence="1 2">LMG 25899</strain>
    </source>
</reference>
<evidence type="ECO:0000313" key="2">
    <source>
        <dbReference type="Proteomes" id="UP000095256"/>
    </source>
</evidence>
<accession>A0A1E5KZN7</accession>
<dbReference type="EMBL" id="MIEK01000012">
    <property type="protein sequence ID" value="OEH83149.1"/>
    <property type="molecule type" value="Genomic_DNA"/>
</dbReference>
<gene>
    <name evidence="1" type="ORF">BCR26_02030</name>
</gene>
<dbReference type="AlphaFoldDB" id="A0A1E5KZN7"/>
<comment type="caution">
    <text evidence="1">The sequence shown here is derived from an EMBL/GenBank/DDBJ whole genome shotgun (WGS) entry which is preliminary data.</text>
</comment>
<protein>
    <submittedName>
        <fullName evidence="1">Uncharacterized protein</fullName>
    </submittedName>
</protein>